<keyword evidence="3" id="KW-1185">Reference proteome</keyword>
<proteinExistence type="predicted"/>
<dbReference type="RefSeq" id="WP_205108114.1">
    <property type="nucleotide sequence ID" value="NZ_JACJJL010000004.1"/>
</dbReference>
<sequence length="1133" mass="119662">MKKVYSLLLAVIALFSVNTAKGQEYTVVKSWDFSTLENKEGVTYSDEVVTINKIDCNLGTGEYEGLAWQGANNWFGYDTGGFGLRNHNGGARTMGILGVTTGQRVEIVAGTAGNLNLETPEVATLAGTEDATPSGNEVSRTKYTFDIIADGNLGVKLDRYNNIFSVTISEANGGGEPEEPSYATGKLVLADIEGITAGSIADGTVLDGGEFTVTVDGDGEFRTYNSNWYLDITNGTLTFKGVDGKHINKIVLDCTGTWGIVKADVGTLDGTTKTWTGDAETVTFTFSVFQSTFTGFTVGDYVEPATEVANIGALSTIESGENINLALNGAKVTFVKDDIAFIEDETGAIKLSNIGLELTANTALTGNLYATYARGSIPQLSANGQTASSEFTAEQTTVTPTLATVQGLNGMQYTNRLIKLVGSMSVEGNWLSFGGTSVWIDDAFGVLPADYSWPANIGSILAIGGSDGAAQEVYPVSADDIVDAANVQPEVAANIAALKDMPTGIDVELKLEGAVVTVDETVEASTEEPGGDEEPGIDPYAEGERTIIIEDATGAVAINASVAEALAETFTGNGISLNGSLIATLSNNDGDISLGANDKTATSQITTEAAEPVATVMGVAESKAAENSLRLIQYADVTITYDEATTTYTIAQGEETITLVDKFQKMEYADGAMVLPTEPTTISGIVFHDVNTDTYEFWPTAIASAEPETVYKEVTETEVFLPTEENVAAAQQEGWLIGAAARVDNKKGNIDPATGETLESATAFPGVGVKSGNSEKTLVIYVTGVDAVTGYGVTTSSGESRSLVITATPADGGEAVTATAESAPNTTAVATVELDKSKKYMIDFTGVNTDGSGGDVAVHGVKLTVAKAEPQEYRKWDFTTWSETTKENLEAEAKNYIDGPASEGTETGWRRYEKDGAEWTEADGLKDPYTIYWYGSYINEPTELKANGETIAETAGLLFNNVTKLNNTVALAIDYPQTSIGTYAGGSYLWLNGTDLQFTIPAVQPGQKILMEIESHKNTGDNARGVRLSVDGTEIGEGIPVEKTSYEWIVPETLGTDPVDVLVTSTSGCHIYLIEVGNADLISVGINEVNTNVDTDNNNVYTINGVMVRKAGESLDGLAKGLYIIGGKKVVIK</sequence>
<dbReference type="AlphaFoldDB" id="A0A938WLD9"/>
<evidence type="ECO:0000256" key="1">
    <source>
        <dbReference type="SAM" id="SignalP"/>
    </source>
</evidence>
<keyword evidence="1" id="KW-0732">Signal</keyword>
<evidence type="ECO:0000313" key="3">
    <source>
        <dbReference type="Proteomes" id="UP000764045"/>
    </source>
</evidence>
<comment type="caution">
    <text evidence="2">The sequence shown here is derived from an EMBL/GenBank/DDBJ whole genome shotgun (WGS) entry which is preliminary data.</text>
</comment>
<dbReference type="EMBL" id="JACJJL010000004">
    <property type="protein sequence ID" value="MBM6660907.1"/>
    <property type="molecule type" value="Genomic_DNA"/>
</dbReference>
<evidence type="ECO:0000313" key="2">
    <source>
        <dbReference type="EMBL" id="MBM6660907.1"/>
    </source>
</evidence>
<feature type="chain" id="PRO_5037555181" description="Listeria/Bacterioides repeat-containing protein" evidence="1">
    <location>
        <begin position="23"/>
        <end position="1133"/>
    </location>
</feature>
<feature type="signal peptide" evidence="1">
    <location>
        <begin position="1"/>
        <end position="22"/>
    </location>
</feature>
<dbReference type="Proteomes" id="UP000764045">
    <property type="component" value="Unassembled WGS sequence"/>
</dbReference>
<organism evidence="2 3">
    <name type="scientific">Marseilla massiliensis</name>
    <dbReference type="NCBI Taxonomy" id="1841864"/>
    <lineage>
        <taxon>Bacteria</taxon>
        <taxon>Pseudomonadati</taxon>
        <taxon>Bacteroidota</taxon>
        <taxon>Bacteroidia</taxon>
        <taxon>Bacteroidales</taxon>
        <taxon>Prevotellaceae</taxon>
        <taxon>Marseilla</taxon>
    </lineage>
</organism>
<reference evidence="2 3" key="1">
    <citation type="journal article" date="2021" name="Sci. Rep.">
        <title>The distribution of antibiotic resistance genes in chicken gut microbiota commensals.</title>
        <authorList>
            <person name="Juricova H."/>
            <person name="Matiasovicova J."/>
            <person name="Kubasova T."/>
            <person name="Cejkova D."/>
            <person name="Rychlik I."/>
        </authorList>
    </citation>
    <scope>NUCLEOTIDE SEQUENCE [LARGE SCALE GENOMIC DNA]</scope>
    <source>
        <strain evidence="2 3">An819</strain>
    </source>
</reference>
<accession>A0A938WLD9</accession>
<protein>
    <recommendedName>
        <fullName evidence="4">Listeria/Bacterioides repeat-containing protein</fullName>
    </recommendedName>
</protein>
<evidence type="ECO:0008006" key="4">
    <source>
        <dbReference type="Google" id="ProtNLM"/>
    </source>
</evidence>
<name>A0A938WLD9_9BACT</name>
<gene>
    <name evidence="2" type="ORF">H6B30_03910</name>
</gene>